<evidence type="ECO:0000313" key="3">
    <source>
        <dbReference type="Proteomes" id="UP000244855"/>
    </source>
</evidence>
<keyword evidence="3" id="KW-1185">Reference proteome</keyword>
<dbReference type="Proteomes" id="UP000244855">
    <property type="component" value="Unassembled WGS sequence"/>
</dbReference>
<dbReference type="STRING" id="97972.A0A2V1DZR3"/>
<comment type="similarity">
    <text evidence="1">Belongs to the FAD-binding monooxygenase family.</text>
</comment>
<dbReference type="AlphaFoldDB" id="A0A2V1DZR3"/>
<organism evidence="2 3">
    <name type="scientific">Periconia macrospinosa</name>
    <dbReference type="NCBI Taxonomy" id="97972"/>
    <lineage>
        <taxon>Eukaryota</taxon>
        <taxon>Fungi</taxon>
        <taxon>Dikarya</taxon>
        <taxon>Ascomycota</taxon>
        <taxon>Pezizomycotina</taxon>
        <taxon>Dothideomycetes</taxon>
        <taxon>Pleosporomycetidae</taxon>
        <taxon>Pleosporales</taxon>
        <taxon>Massarineae</taxon>
        <taxon>Periconiaceae</taxon>
        <taxon>Periconia</taxon>
    </lineage>
</organism>
<dbReference type="SUPFAM" id="SSF51905">
    <property type="entry name" value="FAD/NAD(P)-binding domain"/>
    <property type="match status" value="1"/>
</dbReference>
<dbReference type="PANTHER" id="PTHR42877">
    <property type="entry name" value="L-ORNITHINE N(5)-MONOOXYGENASE-RELATED"/>
    <property type="match status" value="1"/>
</dbReference>
<dbReference type="Gene3D" id="3.50.50.60">
    <property type="entry name" value="FAD/NAD(P)-binding domain"/>
    <property type="match status" value="1"/>
</dbReference>
<dbReference type="EMBL" id="KZ805329">
    <property type="protein sequence ID" value="PVI03651.1"/>
    <property type="molecule type" value="Genomic_DNA"/>
</dbReference>
<gene>
    <name evidence="2" type="ORF">DM02DRAFT_652423</name>
</gene>
<dbReference type="PANTHER" id="PTHR42877:SF7">
    <property type="entry name" value="FLAVIN-BINDING MONOOXYGENASE-RELATED"/>
    <property type="match status" value="1"/>
</dbReference>
<evidence type="ECO:0000256" key="1">
    <source>
        <dbReference type="ARBA" id="ARBA00010139"/>
    </source>
</evidence>
<accession>A0A2V1DZR3</accession>
<protein>
    <submittedName>
        <fullName evidence="2">Uncharacterized protein</fullName>
    </submittedName>
</protein>
<dbReference type="InterPro" id="IPR051209">
    <property type="entry name" value="FAD-bind_Monooxygenase_sf"/>
</dbReference>
<sequence>MDFLPQDVIRNVPLTALNGSNTEGLANTPVSPSPAPNHTVKDAAVENFRRMSIIILGGWRIRMCIHSNPTPIRLHSTLPGEKYSNTSSTKLEIDKAPAGEKFVDEADVIVNARRVLNNYIWPNMDGLWFFKVQIMNFAAWDETFNLSNKRIGIISGGSSAIQTVPELQKLEGSRGARKMREFDTPNFAEGLYDVQ</sequence>
<reference evidence="2 3" key="1">
    <citation type="journal article" date="2018" name="Sci. Rep.">
        <title>Comparative genomics provides insights into the lifestyle and reveals functional heterogeneity of dark septate endophytic fungi.</title>
        <authorList>
            <person name="Knapp D.G."/>
            <person name="Nemeth J.B."/>
            <person name="Barry K."/>
            <person name="Hainaut M."/>
            <person name="Henrissat B."/>
            <person name="Johnson J."/>
            <person name="Kuo A."/>
            <person name="Lim J.H.P."/>
            <person name="Lipzen A."/>
            <person name="Nolan M."/>
            <person name="Ohm R.A."/>
            <person name="Tamas L."/>
            <person name="Grigoriev I.V."/>
            <person name="Spatafora J.W."/>
            <person name="Nagy L.G."/>
            <person name="Kovacs G.M."/>
        </authorList>
    </citation>
    <scope>NUCLEOTIDE SEQUENCE [LARGE SCALE GENOMIC DNA]</scope>
    <source>
        <strain evidence="2 3">DSE2036</strain>
    </source>
</reference>
<proteinExistence type="inferred from homology"/>
<evidence type="ECO:0000313" key="2">
    <source>
        <dbReference type="EMBL" id="PVI03651.1"/>
    </source>
</evidence>
<name>A0A2V1DZR3_9PLEO</name>
<dbReference type="InterPro" id="IPR036188">
    <property type="entry name" value="FAD/NAD-bd_sf"/>
</dbReference>